<keyword evidence="15" id="KW-0464">Manganese</keyword>
<evidence type="ECO:0000256" key="4">
    <source>
        <dbReference type="ARBA" id="ARBA00012216"/>
    </source>
</evidence>
<gene>
    <name evidence="13" type="primary">ddl</name>
    <name evidence="18" type="ORF">H4K34_03560</name>
</gene>
<evidence type="ECO:0000256" key="9">
    <source>
        <dbReference type="ARBA" id="ARBA00022960"/>
    </source>
</evidence>
<proteinExistence type="inferred from homology"/>
<evidence type="ECO:0000256" key="7">
    <source>
        <dbReference type="ARBA" id="ARBA00022741"/>
    </source>
</evidence>
<dbReference type="EC" id="6.3.2.4" evidence="4 13"/>
<keyword evidence="15" id="KW-0460">Magnesium</keyword>
<evidence type="ECO:0000313" key="19">
    <source>
        <dbReference type="Proteomes" id="UP000516305"/>
    </source>
</evidence>
<feature type="binding site" evidence="15">
    <location>
        <position position="287"/>
    </location>
    <ligand>
        <name>Mg(2+)</name>
        <dbReference type="ChEBI" id="CHEBI:18420"/>
        <label>1</label>
    </ligand>
</feature>
<dbReference type="InterPro" id="IPR000291">
    <property type="entry name" value="D-Ala_lig_Van_CS"/>
</dbReference>
<keyword evidence="11 13" id="KW-0961">Cell wall biogenesis/degradation</keyword>
<dbReference type="PROSITE" id="PS00844">
    <property type="entry name" value="DALA_DALA_LIGASE_2"/>
    <property type="match status" value="1"/>
</dbReference>
<protein>
    <recommendedName>
        <fullName evidence="4 13">D-alanine--D-alanine ligase</fullName>
        <ecNumber evidence="4 13">6.3.2.4</ecNumber>
    </recommendedName>
    <alternativeName>
        <fullName evidence="13">D-Ala-D-Ala ligase</fullName>
    </alternativeName>
    <alternativeName>
        <fullName evidence="13">D-alanylalanine synthetase</fullName>
    </alternativeName>
</protein>
<dbReference type="InterPro" id="IPR013815">
    <property type="entry name" value="ATP_grasp_subdomain_1"/>
</dbReference>
<feature type="active site" evidence="14">
    <location>
        <position position="164"/>
    </location>
</feature>
<dbReference type="Gene3D" id="3.30.470.20">
    <property type="entry name" value="ATP-grasp fold, B domain"/>
    <property type="match status" value="1"/>
</dbReference>
<dbReference type="NCBIfam" id="NF002378">
    <property type="entry name" value="PRK01372.1"/>
    <property type="match status" value="1"/>
</dbReference>
<evidence type="ECO:0000256" key="3">
    <source>
        <dbReference type="ARBA" id="ARBA00010871"/>
    </source>
</evidence>
<dbReference type="Gene3D" id="3.30.1490.20">
    <property type="entry name" value="ATP-grasp fold, A domain"/>
    <property type="match status" value="1"/>
</dbReference>
<name>A0A7H0VGT2_9FLAO</name>
<evidence type="ECO:0000256" key="2">
    <source>
        <dbReference type="ARBA" id="ARBA00004496"/>
    </source>
</evidence>
<dbReference type="SUPFAM" id="SSF52440">
    <property type="entry name" value="PreATP-grasp domain"/>
    <property type="match status" value="1"/>
</dbReference>
<dbReference type="Pfam" id="PF01820">
    <property type="entry name" value="Dala_Dala_lig_N"/>
    <property type="match status" value="1"/>
</dbReference>
<evidence type="ECO:0000256" key="1">
    <source>
        <dbReference type="ARBA" id="ARBA00001936"/>
    </source>
</evidence>
<evidence type="ECO:0000256" key="5">
    <source>
        <dbReference type="ARBA" id="ARBA00022490"/>
    </source>
</evidence>
<evidence type="ECO:0000256" key="15">
    <source>
        <dbReference type="PIRSR" id="PIRSR039102-3"/>
    </source>
</evidence>
<feature type="binding site" evidence="15">
    <location>
        <position position="289"/>
    </location>
    <ligand>
        <name>Mg(2+)</name>
        <dbReference type="ChEBI" id="CHEBI:18420"/>
        <label>2</label>
    </ligand>
</feature>
<keyword evidence="15" id="KW-0479">Metal-binding</keyword>
<comment type="similarity">
    <text evidence="3 13">Belongs to the D-alanine--D-alanine ligase family.</text>
</comment>
<dbReference type="AlphaFoldDB" id="A0A7H0VGT2"/>
<evidence type="ECO:0000256" key="13">
    <source>
        <dbReference type="HAMAP-Rule" id="MF_00047"/>
    </source>
</evidence>
<evidence type="ECO:0000313" key="18">
    <source>
        <dbReference type="EMBL" id="QNR24930.1"/>
    </source>
</evidence>
<dbReference type="Gene3D" id="3.40.50.20">
    <property type="match status" value="1"/>
</dbReference>
<keyword evidence="7 16" id="KW-0547">Nucleotide-binding</keyword>
<evidence type="ECO:0000256" key="12">
    <source>
        <dbReference type="ARBA" id="ARBA00047614"/>
    </source>
</evidence>
<reference evidence="18 19" key="1">
    <citation type="submission" date="2020-08" db="EMBL/GenBank/DDBJ databases">
        <title>Croceimicrobium hydrocarbonivorans gen. nov., sp. nov., a novel marine bacterium isolated from a bacterial consortium that degrades polyethylene terephthalate.</title>
        <authorList>
            <person name="Liu R."/>
        </authorList>
    </citation>
    <scope>NUCLEOTIDE SEQUENCE [LARGE SCALE GENOMIC DNA]</scope>
    <source>
        <strain evidence="18 19">A20-9</strain>
    </source>
</reference>
<feature type="domain" description="ATP-grasp" evidence="17">
    <location>
        <begin position="120"/>
        <end position="320"/>
    </location>
</feature>
<feature type="active site" evidence="14">
    <location>
        <position position="298"/>
    </location>
</feature>
<dbReference type="SUPFAM" id="SSF56059">
    <property type="entry name" value="Glutathione synthetase ATP-binding domain-like"/>
    <property type="match status" value="1"/>
</dbReference>
<evidence type="ECO:0000256" key="8">
    <source>
        <dbReference type="ARBA" id="ARBA00022840"/>
    </source>
</evidence>
<comment type="subcellular location">
    <subcellularLocation>
        <location evidence="2 13">Cytoplasm</location>
    </subcellularLocation>
</comment>
<dbReference type="RefSeq" id="WP_210759457.1">
    <property type="nucleotide sequence ID" value="NZ_CP060139.1"/>
</dbReference>
<dbReference type="NCBIfam" id="TIGR01205">
    <property type="entry name" value="D_ala_D_alaTIGR"/>
    <property type="match status" value="1"/>
</dbReference>
<dbReference type="Pfam" id="PF07478">
    <property type="entry name" value="Dala_Dala_lig_C"/>
    <property type="match status" value="1"/>
</dbReference>
<evidence type="ECO:0000256" key="14">
    <source>
        <dbReference type="PIRSR" id="PIRSR039102-1"/>
    </source>
</evidence>
<dbReference type="PROSITE" id="PS50975">
    <property type="entry name" value="ATP_GRASP"/>
    <property type="match status" value="1"/>
</dbReference>
<dbReference type="EMBL" id="CP060139">
    <property type="protein sequence ID" value="QNR24930.1"/>
    <property type="molecule type" value="Genomic_DNA"/>
</dbReference>
<comment type="cofactor">
    <cofactor evidence="1">
        <name>Mn(2+)</name>
        <dbReference type="ChEBI" id="CHEBI:29035"/>
    </cofactor>
</comment>
<keyword evidence="19" id="KW-1185">Reference proteome</keyword>
<dbReference type="InterPro" id="IPR011127">
    <property type="entry name" value="Dala_Dala_lig_N"/>
</dbReference>
<dbReference type="GO" id="GO:0071555">
    <property type="term" value="P:cell wall organization"/>
    <property type="evidence" value="ECO:0007669"/>
    <property type="project" value="UniProtKB-KW"/>
</dbReference>
<dbReference type="GO" id="GO:0009252">
    <property type="term" value="P:peptidoglycan biosynthetic process"/>
    <property type="evidence" value="ECO:0007669"/>
    <property type="project" value="UniProtKB-UniRule"/>
</dbReference>
<dbReference type="GO" id="GO:0046872">
    <property type="term" value="F:metal ion binding"/>
    <property type="evidence" value="ECO:0007669"/>
    <property type="project" value="UniProtKB-KW"/>
</dbReference>
<keyword evidence="10 13" id="KW-0573">Peptidoglycan synthesis</keyword>
<dbReference type="InterPro" id="IPR005905">
    <property type="entry name" value="D_ala_D_ala"/>
</dbReference>
<comment type="catalytic activity">
    <reaction evidence="12 13">
        <text>2 D-alanine + ATP = D-alanyl-D-alanine + ADP + phosphate + H(+)</text>
        <dbReference type="Rhea" id="RHEA:11224"/>
        <dbReference type="ChEBI" id="CHEBI:15378"/>
        <dbReference type="ChEBI" id="CHEBI:30616"/>
        <dbReference type="ChEBI" id="CHEBI:43474"/>
        <dbReference type="ChEBI" id="CHEBI:57416"/>
        <dbReference type="ChEBI" id="CHEBI:57822"/>
        <dbReference type="ChEBI" id="CHEBI:456216"/>
        <dbReference type="EC" id="6.3.2.4"/>
    </reaction>
</comment>
<keyword evidence="8 16" id="KW-0067">ATP-binding</keyword>
<dbReference type="GO" id="GO:0005737">
    <property type="term" value="C:cytoplasm"/>
    <property type="evidence" value="ECO:0007669"/>
    <property type="project" value="UniProtKB-SubCell"/>
</dbReference>
<keyword evidence="9 13" id="KW-0133">Cell shape</keyword>
<keyword evidence="6 13" id="KW-0436">Ligase</keyword>
<feature type="active site" evidence="14">
    <location>
        <position position="14"/>
    </location>
</feature>
<evidence type="ECO:0000259" key="17">
    <source>
        <dbReference type="PROSITE" id="PS50975"/>
    </source>
</evidence>
<comment type="function">
    <text evidence="13">Cell wall formation.</text>
</comment>
<dbReference type="InterPro" id="IPR011095">
    <property type="entry name" value="Dala_Dala_lig_C"/>
</dbReference>
<organism evidence="18 19">
    <name type="scientific">Croceimicrobium hydrocarbonivorans</name>
    <dbReference type="NCBI Taxonomy" id="2761580"/>
    <lineage>
        <taxon>Bacteria</taxon>
        <taxon>Pseudomonadati</taxon>
        <taxon>Bacteroidota</taxon>
        <taxon>Flavobacteriia</taxon>
        <taxon>Flavobacteriales</taxon>
        <taxon>Owenweeksiaceae</taxon>
        <taxon>Croceimicrobium</taxon>
    </lineage>
</organism>
<evidence type="ECO:0000256" key="16">
    <source>
        <dbReference type="PROSITE-ProRule" id="PRU00409"/>
    </source>
</evidence>
<dbReference type="GO" id="GO:0005524">
    <property type="term" value="F:ATP binding"/>
    <property type="evidence" value="ECO:0007669"/>
    <property type="project" value="UniProtKB-UniRule"/>
</dbReference>
<feature type="binding site" evidence="15">
    <location>
        <position position="287"/>
    </location>
    <ligand>
        <name>Mg(2+)</name>
        <dbReference type="ChEBI" id="CHEBI:18420"/>
        <label>2</label>
    </ligand>
</feature>
<dbReference type="GO" id="GO:0008716">
    <property type="term" value="F:D-alanine-D-alanine ligase activity"/>
    <property type="evidence" value="ECO:0007669"/>
    <property type="project" value="UniProtKB-UniRule"/>
</dbReference>
<dbReference type="PROSITE" id="PS00843">
    <property type="entry name" value="DALA_DALA_LIGASE_1"/>
    <property type="match status" value="1"/>
</dbReference>
<dbReference type="InterPro" id="IPR016185">
    <property type="entry name" value="PreATP-grasp_dom_sf"/>
</dbReference>
<dbReference type="PANTHER" id="PTHR23132">
    <property type="entry name" value="D-ALANINE--D-ALANINE LIGASE"/>
    <property type="match status" value="1"/>
</dbReference>
<dbReference type="PIRSF" id="PIRSF039102">
    <property type="entry name" value="Ddl/VanB"/>
    <property type="match status" value="1"/>
</dbReference>
<evidence type="ECO:0000256" key="6">
    <source>
        <dbReference type="ARBA" id="ARBA00022598"/>
    </source>
</evidence>
<dbReference type="InterPro" id="IPR011761">
    <property type="entry name" value="ATP-grasp"/>
</dbReference>
<comment type="cofactor">
    <cofactor evidence="15">
        <name>Mg(2+)</name>
        <dbReference type="ChEBI" id="CHEBI:18420"/>
    </cofactor>
    <cofactor evidence="15">
        <name>Mn(2+)</name>
        <dbReference type="ChEBI" id="CHEBI:29035"/>
    </cofactor>
    <text evidence="15">Binds 2 magnesium or manganese ions per subunit.</text>
</comment>
<dbReference type="HAMAP" id="MF_00047">
    <property type="entry name" value="Dala_Dala_lig"/>
    <property type="match status" value="1"/>
</dbReference>
<comment type="pathway">
    <text evidence="13">Cell wall biogenesis; peptidoglycan biosynthesis.</text>
</comment>
<dbReference type="KEGG" id="chyd:H4K34_03560"/>
<feature type="binding site" evidence="15">
    <location>
        <position position="274"/>
    </location>
    <ligand>
        <name>Mg(2+)</name>
        <dbReference type="ChEBI" id="CHEBI:18420"/>
        <label>1</label>
    </ligand>
</feature>
<accession>A0A7H0VGT2</accession>
<dbReference type="PANTHER" id="PTHR23132:SF23">
    <property type="entry name" value="D-ALANINE--D-ALANINE LIGASE B"/>
    <property type="match status" value="1"/>
</dbReference>
<dbReference type="UniPathway" id="UPA00219"/>
<keyword evidence="5 13" id="KW-0963">Cytoplasm</keyword>
<dbReference type="NCBIfam" id="NF002527">
    <property type="entry name" value="PRK01966.1-3"/>
    <property type="match status" value="1"/>
</dbReference>
<evidence type="ECO:0000256" key="10">
    <source>
        <dbReference type="ARBA" id="ARBA00022984"/>
    </source>
</evidence>
<evidence type="ECO:0000256" key="11">
    <source>
        <dbReference type="ARBA" id="ARBA00023316"/>
    </source>
</evidence>
<dbReference type="Proteomes" id="UP000516305">
    <property type="component" value="Chromosome"/>
</dbReference>
<sequence length="324" mass="35347">MKTIGVLMGGYSGEYDVSMASGNVVYQNLQNQGFELFRVELKKNQWEALDDEGNRYPIITDDFSFMLQDRRVSFDAVFNAIHGHPGEDGPLAGYFDMLGLAYTSSGQFASALTFNKAECNILLDRYGFKVAKSVFLHAEPNISEAEIIDRLGLPCFVKPCRSGSSIGVSKVKTAAELGPAIAKAKSIDTKVLIEAMVPGLELACGVSDHSGEAQALAVTHIKPAGEFFDYESKYSGQSEETTPAQIPAEVYEKVMRQSEAAYRLLELKGLSRVDYILDANNEPVLIEVNTVPGFSAESLLPKQALYAGISLPELFRACVEKTLS</sequence>
<dbReference type="GO" id="GO:0008360">
    <property type="term" value="P:regulation of cell shape"/>
    <property type="evidence" value="ECO:0007669"/>
    <property type="project" value="UniProtKB-KW"/>
</dbReference>